<sequence>MRLKSPLKSKEFRRELVDYAGQLRRLIEAEVEGFPTKPADILRRRQAVLDPVHGYEYFVNNYFPHYISSGSKSELHEYLFERLPIVAASKESRSEAIAAPRGEAKSTLVTQLYTLWRIVTGQTHYAVIVMDSIDQAYPMLETIKAELEFNPRIAADFPAAAGAGRVWQAGTIVTANNTKVQVAGSGKKLRGMRHGPYRPDLCVLDDIENDEQVHNPEQRKKLQSWLEKTIEPLGGVGKKYDIIYIGTILHHDSVLARTLSNKFWHSRLFKAIKRWPDNMDLWEEWETIWRNYGEEAAMRFYTQNKAEMEAGAVTSWAARGILELMKKRAKIGPHSFACEYQNDPASGEDSPFADYLDSCYFASLPHDVVMYGAVDPSLGKSSKSRDPSAILVGGYQKSTGILFVEVAKIKRRVPDLIIEDTIKLQKEYQCQVWAVETVQFQEFFKDELVKRSARAGCPVPARGIKPASDKLLRIESLQPHIANGLIKFRQEQRELIEQLRYFPNADHDDGPDALHMLWMLAVSGNKADRSIPINLPEPTYD</sequence>
<dbReference type="InterPro" id="IPR027417">
    <property type="entry name" value="P-loop_NTPase"/>
</dbReference>
<dbReference type="EMBL" id="JANUXW010000007">
    <property type="protein sequence ID" value="MCS4534250.1"/>
    <property type="molecule type" value="Genomic_DNA"/>
</dbReference>
<evidence type="ECO:0000313" key="2">
    <source>
        <dbReference type="Proteomes" id="UP001166947"/>
    </source>
</evidence>
<protein>
    <submittedName>
        <fullName evidence="1">Phage terminase large subunit</fullName>
    </submittedName>
</protein>
<name>A0ABT2FDP5_9NEIS</name>
<dbReference type="RefSeq" id="WP_259292037.1">
    <property type="nucleotide sequence ID" value="NZ_JANUXW010000007.1"/>
</dbReference>
<comment type="caution">
    <text evidence="1">The sequence shown here is derived from an EMBL/GenBank/DDBJ whole genome shotgun (WGS) entry which is preliminary data.</text>
</comment>
<reference evidence="1" key="2">
    <citation type="journal article" date="2023" name="Curr. Microbiol.">
        <title>Neisseria montereyensis sp. nov., Isolated from Oropharynx of California Sea Lion (Zalophus californianus): Genomic, Phylogenetic, and Phenotypic Study.</title>
        <authorList>
            <person name="Volokhov D.V."/>
            <person name="Zagorodnyaya T.A."/>
            <person name="Furtak V.A."/>
            <person name="Nattanmai G."/>
            <person name="Randall L."/>
            <person name="Jose S."/>
            <person name="Gao Y."/>
            <person name="Gulland F.M."/>
            <person name="Eisenberg T."/>
            <person name="Delmonte P."/>
            <person name="Blom J."/>
            <person name="Mitchell K.K."/>
        </authorList>
    </citation>
    <scope>NUCLEOTIDE SEQUENCE</scope>
    <source>
        <strain evidence="1">CSL10203-ORH2</strain>
    </source>
</reference>
<dbReference type="Proteomes" id="UP001166947">
    <property type="component" value="Unassembled WGS sequence"/>
</dbReference>
<dbReference type="Gene3D" id="3.30.420.240">
    <property type="match status" value="1"/>
</dbReference>
<dbReference type="NCBIfam" id="TIGR01630">
    <property type="entry name" value="psiM2_ORF9"/>
    <property type="match status" value="1"/>
</dbReference>
<reference evidence="1" key="1">
    <citation type="submission" date="2022-08" db="EMBL/GenBank/DDBJ databases">
        <authorList>
            <person name="Volokhov D.V."/>
            <person name="Furtak V.A."/>
            <person name="Zagorodnyaya T.A."/>
        </authorList>
    </citation>
    <scope>NUCLEOTIDE SEQUENCE</scope>
    <source>
        <strain evidence="1">CSL10203-ORH2</strain>
    </source>
</reference>
<organism evidence="1 2">
    <name type="scientific">Neisseria montereyensis</name>
    <dbReference type="NCBI Taxonomy" id="2973938"/>
    <lineage>
        <taxon>Bacteria</taxon>
        <taxon>Pseudomonadati</taxon>
        <taxon>Pseudomonadota</taxon>
        <taxon>Betaproteobacteria</taxon>
        <taxon>Neisseriales</taxon>
        <taxon>Neisseriaceae</taxon>
        <taxon>Neisseria</taxon>
    </lineage>
</organism>
<accession>A0ABT2FDP5</accession>
<dbReference type="Gene3D" id="3.40.50.300">
    <property type="entry name" value="P-loop containing nucleotide triphosphate hydrolases"/>
    <property type="match status" value="1"/>
</dbReference>
<evidence type="ECO:0000313" key="1">
    <source>
        <dbReference type="EMBL" id="MCS4534250.1"/>
    </source>
</evidence>
<proteinExistence type="predicted"/>
<gene>
    <name evidence="1" type="primary">terL</name>
    <name evidence="1" type="ORF">NXS09_08055</name>
</gene>
<dbReference type="InterPro" id="IPR006517">
    <property type="entry name" value="Phage_terminase_lsu-like_C"/>
</dbReference>
<keyword evidence="2" id="KW-1185">Reference proteome</keyword>